<dbReference type="SUPFAM" id="SSF47370">
    <property type="entry name" value="Bromodomain"/>
    <property type="match status" value="1"/>
</dbReference>
<feature type="domain" description="Bromo" evidence="5">
    <location>
        <begin position="123"/>
        <end position="169"/>
    </location>
</feature>
<feature type="compositionally biased region" description="Low complexity" evidence="4">
    <location>
        <begin position="232"/>
        <end position="248"/>
    </location>
</feature>
<keyword evidence="1 2" id="KW-0103">Bromodomain</keyword>
<feature type="region of interest" description="Disordered" evidence="4">
    <location>
        <begin position="219"/>
        <end position="248"/>
    </location>
</feature>
<dbReference type="Pfam" id="PF00439">
    <property type="entry name" value="Bromodomain"/>
    <property type="match status" value="1"/>
</dbReference>
<evidence type="ECO:0000256" key="3">
    <source>
        <dbReference type="PROSITE-ProRule" id="PRU00042"/>
    </source>
</evidence>
<proteinExistence type="predicted"/>
<name>A0A7R9XXJ7_9VIRI</name>
<evidence type="ECO:0000256" key="4">
    <source>
        <dbReference type="SAM" id="MobiDB-lite"/>
    </source>
</evidence>
<protein>
    <recommendedName>
        <fullName evidence="8">C2H2-type domain-containing protein</fullName>
    </recommendedName>
</protein>
<dbReference type="InterPro" id="IPR036427">
    <property type="entry name" value="Bromodomain-like_sf"/>
</dbReference>
<evidence type="ECO:0000313" key="7">
    <source>
        <dbReference type="EMBL" id="CAD8233362.1"/>
    </source>
</evidence>
<keyword evidence="3" id="KW-0862">Zinc</keyword>
<dbReference type="EMBL" id="HBDZ01003916">
    <property type="protein sequence ID" value="CAD8233362.1"/>
    <property type="molecule type" value="Transcribed_RNA"/>
</dbReference>
<feature type="region of interest" description="Disordered" evidence="4">
    <location>
        <begin position="1"/>
        <end position="21"/>
    </location>
</feature>
<dbReference type="GO" id="GO:0008270">
    <property type="term" value="F:zinc ion binding"/>
    <property type="evidence" value="ECO:0007669"/>
    <property type="project" value="UniProtKB-KW"/>
</dbReference>
<dbReference type="Gene3D" id="1.20.920.10">
    <property type="entry name" value="Bromodomain-like"/>
    <property type="match status" value="1"/>
</dbReference>
<sequence length="357" mass="36231">MSRAGDDAGRGRGGKPSAKELTAKQQRLLYCTLQRPPCAPPLSALEIEADLALINNRKRRRGNTRNGANASAYDSLPECTRVCSALLLELRHGEGAALVNGPASEAGWPEDALKEYYEGECKVNDALDLSVVQQRLSQGEYKSAAPFVADVRAVLRDAAYCAAEGSELRRVTLALWGGFEKHVRKIELAEEVEIKPILVVRSVAEAAAAEEAAKAAAAAAEERKRDTGAPQAGAKANGSAGADADAGDALAPKGDAAASAANGEGDTAAAVGETAADTAVKPSANGAGSAGTNGGVYGAGKGAQPAGGAGNYRAGGTEGASGGGGTGNTVSATCCTQCGRDFKSPQALAGHRRHCMR</sequence>
<keyword evidence="3" id="KW-0479">Metal-binding</keyword>
<evidence type="ECO:0008006" key="8">
    <source>
        <dbReference type="Google" id="ProtNLM"/>
    </source>
</evidence>
<keyword evidence="3" id="KW-0863">Zinc-finger</keyword>
<accession>A0A7R9XXJ7</accession>
<dbReference type="PROSITE" id="PS50014">
    <property type="entry name" value="BROMODOMAIN_2"/>
    <property type="match status" value="1"/>
</dbReference>
<feature type="compositionally biased region" description="Basic and acidic residues" evidence="4">
    <location>
        <begin position="1"/>
        <end position="10"/>
    </location>
</feature>
<feature type="domain" description="C2H2-type" evidence="6">
    <location>
        <begin position="333"/>
        <end position="357"/>
    </location>
</feature>
<dbReference type="AlphaFoldDB" id="A0A7R9XXJ7"/>
<evidence type="ECO:0000259" key="5">
    <source>
        <dbReference type="PROSITE" id="PS50014"/>
    </source>
</evidence>
<reference evidence="7" key="1">
    <citation type="submission" date="2021-01" db="EMBL/GenBank/DDBJ databases">
        <authorList>
            <person name="Corre E."/>
            <person name="Pelletier E."/>
            <person name="Niang G."/>
            <person name="Scheremetjew M."/>
            <person name="Finn R."/>
            <person name="Kale V."/>
            <person name="Holt S."/>
            <person name="Cochrane G."/>
            <person name="Meng A."/>
            <person name="Brown T."/>
            <person name="Cohen L."/>
        </authorList>
    </citation>
    <scope>NUCLEOTIDE SEQUENCE</scope>
    <source>
        <strain evidence="7">CCMP1413</strain>
    </source>
</reference>
<evidence type="ECO:0000256" key="2">
    <source>
        <dbReference type="PROSITE-ProRule" id="PRU00035"/>
    </source>
</evidence>
<dbReference type="PROSITE" id="PS50157">
    <property type="entry name" value="ZINC_FINGER_C2H2_2"/>
    <property type="match status" value="1"/>
</dbReference>
<gene>
    <name evidence="7" type="ORF">PCOL08062_LOCUS2996</name>
</gene>
<dbReference type="InterPro" id="IPR013087">
    <property type="entry name" value="Znf_C2H2_type"/>
</dbReference>
<evidence type="ECO:0000259" key="6">
    <source>
        <dbReference type="PROSITE" id="PS50157"/>
    </source>
</evidence>
<dbReference type="InterPro" id="IPR001487">
    <property type="entry name" value="Bromodomain"/>
</dbReference>
<organism evidence="7">
    <name type="scientific">Prasinoderma coloniale</name>
    <dbReference type="NCBI Taxonomy" id="156133"/>
    <lineage>
        <taxon>Eukaryota</taxon>
        <taxon>Viridiplantae</taxon>
        <taxon>Prasinodermophyta</taxon>
        <taxon>Prasinodermophyceae</taxon>
        <taxon>Prasinodermales</taxon>
        <taxon>Prasinodermaceae</taxon>
        <taxon>Prasinoderma</taxon>
    </lineage>
</organism>
<evidence type="ECO:0000256" key="1">
    <source>
        <dbReference type="ARBA" id="ARBA00023117"/>
    </source>
</evidence>